<comment type="caution">
    <text evidence="10">The sequence shown here is derived from an EMBL/GenBank/DDBJ whole genome shotgun (WGS) entry which is preliminary data.</text>
</comment>
<dbReference type="Pfam" id="PF02940">
    <property type="entry name" value="mRNA_triPase"/>
    <property type="match status" value="1"/>
</dbReference>
<dbReference type="GO" id="GO:0004651">
    <property type="term" value="F:polynucleotide 5'-phosphatase activity"/>
    <property type="evidence" value="ECO:0007669"/>
    <property type="project" value="UniProtKB-UniRule"/>
</dbReference>
<evidence type="ECO:0000259" key="9">
    <source>
        <dbReference type="Pfam" id="PF02940"/>
    </source>
</evidence>
<evidence type="ECO:0000256" key="1">
    <source>
        <dbReference type="ARBA" id="ARBA00001946"/>
    </source>
</evidence>
<dbReference type="OrthoDB" id="272147at2759"/>
<dbReference type="InterPro" id="IPR040343">
    <property type="entry name" value="Cet1/Ctl1"/>
</dbReference>
<dbReference type="Gene3D" id="3.20.100.10">
    <property type="entry name" value="mRNA triphosphatase Cet1-like"/>
    <property type="match status" value="1"/>
</dbReference>
<comment type="cofactor">
    <cofactor evidence="1 8">
        <name>Mg(2+)</name>
        <dbReference type="ChEBI" id="CHEBI:18420"/>
    </cofactor>
</comment>
<comment type="catalytic activity">
    <reaction evidence="7">
        <text>a 5'-end triphospho-ribonucleoside in mRNA + H2O = a 5'-end diphospho-ribonucleoside in mRNA + phosphate + H(+)</text>
        <dbReference type="Rhea" id="RHEA:67004"/>
        <dbReference type="Rhea" id="RHEA-COMP:17164"/>
        <dbReference type="Rhea" id="RHEA-COMP:17165"/>
        <dbReference type="ChEBI" id="CHEBI:15377"/>
        <dbReference type="ChEBI" id="CHEBI:15378"/>
        <dbReference type="ChEBI" id="CHEBI:43474"/>
        <dbReference type="ChEBI" id="CHEBI:167616"/>
        <dbReference type="ChEBI" id="CHEBI:167618"/>
        <dbReference type="EC" id="3.6.1.74"/>
    </reaction>
    <physiologicalReaction direction="left-to-right" evidence="7">
        <dbReference type="Rhea" id="RHEA:67005"/>
    </physiologicalReaction>
</comment>
<organism evidence="10 11">
    <name type="scientific">Furculomyces boomerangus</name>
    <dbReference type="NCBI Taxonomy" id="61424"/>
    <lineage>
        <taxon>Eukaryota</taxon>
        <taxon>Fungi</taxon>
        <taxon>Fungi incertae sedis</taxon>
        <taxon>Zoopagomycota</taxon>
        <taxon>Kickxellomycotina</taxon>
        <taxon>Harpellomycetes</taxon>
        <taxon>Harpellales</taxon>
        <taxon>Harpellaceae</taxon>
        <taxon>Furculomyces</taxon>
    </lineage>
</organism>
<dbReference type="GO" id="GO:0031533">
    <property type="term" value="C:mRNA capping enzyme complex"/>
    <property type="evidence" value="ECO:0007669"/>
    <property type="project" value="UniProtKB-UniRule"/>
</dbReference>
<keyword evidence="11" id="KW-1185">Reference proteome</keyword>
<keyword evidence="4 8" id="KW-0507">mRNA processing</keyword>
<comment type="function">
    <text evidence="8">First step of mRNA capping. Converts the 5'-triphosphate end of a nascent mRNA chain into a diphosphate end.</text>
</comment>
<evidence type="ECO:0000256" key="2">
    <source>
        <dbReference type="ARBA" id="ARBA00004123"/>
    </source>
</evidence>
<dbReference type="GO" id="GO:0140818">
    <property type="term" value="F:mRNA 5'-triphosphate monophosphatase activity"/>
    <property type="evidence" value="ECO:0007669"/>
    <property type="project" value="UniProtKB-EC"/>
</dbReference>
<evidence type="ECO:0000256" key="3">
    <source>
        <dbReference type="ARBA" id="ARBA00006345"/>
    </source>
</evidence>
<protein>
    <recommendedName>
        <fullName evidence="8">mRNA-capping enzyme subunit beta</fullName>
        <ecNumber evidence="8">3.6.1.74</ecNumber>
    </recommendedName>
    <alternativeName>
        <fullName evidence="8">mRNA 5'-phosphatase</fullName>
    </alternativeName>
    <alternativeName>
        <fullName evidence="8">mRNA 5'-triphosphate monophosphatase</fullName>
    </alternativeName>
</protein>
<keyword evidence="6 8" id="KW-0539">Nucleus</keyword>
<name>A0A2T9Z2D0_9FUNG</name>
<accession>A0A2T9Z2D0</accession>
<dbReference type="InterPro" id="IPR004206">
    <property type="entry name" value="mRNA_triPase_Cet1"/>
</dbReference>
<evidence type="ECO:0000313" key="10">
    <source>
        <dbReference type="EMBL" id="PVU98742.1"/>
    </source>
</evidence>
<dbReference type="InterPro" id="IPR033469">
    <property type="entry name" value="CYTH-like_dom_sf"/>
</dbReference>
<dbReference type="CDD" id="cd07470">
    <property type="entry name" value="CYTH-like_mRNA_RTPase"/>
    <property type="match status" value="1"/>
</dbReference>
<comment type="subunit">
    <text evidence="8">Heterodimer. The mRNA-capping enzyme is composed of two separate chains alpha and beta, respectively a mRNA guanylyltransferase and an mRNA 5'-triphosphate monophosphatase.</text>
</comment>
<dbReference type="GO" id="GO:0006370">
    <property type="term" value="P:7-methylguanosine mRNA capping"/>
    <property type="evidence" value="ECO:0007669"/>
    <property type="project" value="UniProtKB-UniRule"/>
</dbReference>
<dbReference type="AlphaFoldDB" id="A0A2T9Z2D0"/>
<evidence type="ECO:0000313" key="11">
    <source>
        <dbReference type="Proteomes" id="UP000245699"/>
    </source>
</evidence>
<evidence type="ECO:0000256" key="4">
    <source>
        <dbReference type="ARBA" id="ARBA00022664"/>
    </source>
</evidence>
<dbReference type="InterPro" id="IPR037009">
    <property type="entry name" value="mRNA_triPase_Cet1_sf"/>
</dbReference>
<evidence type="ECO:0000256" key="8">
    <source>
        <dbReference type="RuleBase" id="RU367053"/>
    </source>
</evidence>
<comment type="similarity">
    <text evidence="3 8">Belongs to the fungal TPase family.</text>
</comment>
<dbReference type="Proteomes" id="UP000245699">
    <property type="component" value="Unassembled WGS sequence"/>
</dbReference>
<evidence type="ECO:0000256" key="7">
    <source>
        <dbReference type="ARBA" id="ARBA00047740"/>
    </source>
</evidence>
<keyword evidence="5 8" id="KW-0378">Hydrolase</keyword>
<feature type="domain" description="mRNA triphosphatase Cet1-like" evidence="9">
    <location>
        <begin position="27"/>
        <end position="239"/>
    </location>
</feature>
<evidence type="ECO:0000256" key="6">
    <source>
        <dbReference type="ARBA" id="ARBA00023242"/>
    </source>
</evidence>
<dbReference type="PANTHER" id="PTHR28118:SF1">
    <property type="entry name" value="POLYNUCLEOTIDE 5'-TRIPHOSPHATASE CTL1-RELATED"/>
    <property type="match status" value="1"/>
</dbReference>
<keyword evidence="8" id="KW-0506">mRNA capping</keyword>
<dbReference type="EC" id="3.6.1.74" evidence="8"/>
<proteinExistence type="inferred from homology"/>
<dbReference type="EMBL" id="MBFT01000069">
    <property type="protein sequence ID" value="PVU98742.1"/>
    <property type="molecule type" value="Genomic_DNA"/>
</dbReference>
<comment type="subcellular location">
    <subcellularLocation>
        <location evidence="2 8">Nucleus</location>
    </subcellularLocation>
</comment>
<dbReference type="PANTHER" id="PTHR28118">
    <property type="entry name" value="POLYNUCLEOTIDE 5'-TRIPHOSPHATASE-RELATED"/>
    <property type="match status" value="1"/>
</dbReference>
<evidence type="ECO:0000256" key="5">
    <source>
        <dbReference type="ARBA" id="ARBA00022801"/>
    </source>
</evidence>
<reference evidence="10 11" key="1">
    <citation type="journal article" date="2018" name="MBio">
        <title>Comparative Genomics Reveals the Core Gene Toolbox for the Fungus-Insect Symbiosis.</title>
        <authorList>
            <person name="Wang Y."/>
            <person name="Stata M."/>
            <person name="Wang W."/>
            <person name="Stajich J.E."/>
            <person name="White M.M."/>
            <person name="Moncalvo J.M."/>
        </authorList>
    </citation>
    <scope>NUCLEOTIDE SEQUENCE [LARGE SCALE GENOMIC DNA]</scope>
    <source>
        <strain evidence="10 11">AUS-77-4</strain>
    </source>
</reference>
<dbReference type="STRING" id="61424.A0A2T9Z2D0"/>
<dbReference type="SUPFAM" id="SSF55154">
    <property type="entry name" value="CYTH-like phosphatases"/>
    <property type="match status" value="1"/>
</dbReference>
<gene>
    <name evidence="10" type="ORF">BB559_001315</name>
</gene>
<sequence length="279" mass="32644">MIMNHKPEEKIERLRLEPSIFGTKPSEDLTRCISDFLFKFADLPNIEIEGKLGLLVDKHSSSRISLPVLTETVIAENQSWLQFDSDMSERQHANYNKLFNSRFSETQDPRHKGSKLYYKHTKEIDRYFNTNGTRFRVTVDKETNKVIRSITKKKVAKLDIYSPRTRLDFRISINQEIPVDFTENDLCLMERQKDRISYKHDLYSFDLTKVFSISQSKYPQTYGNGNPRSKVSHELEVEIDNLEVFTAEMNKAKRNSPNQLSEIVQVFVNNMKVLAKHAI</sequence>